<gene>
    <name evidence="4" type="ORF">HERILL_LOCUS12947</name>
</gene>
<keyword evidence="1" id="KW-0862">Zinc</keyword>
<feature type="domain" description="C2H2-type" evidence="3">
    <location>
        <begin position="280"/>
        <end position="303"/>
    </location>
</feature>
<feature type="compositionally biased region" description="Polar residues" evidence="2">
    <location>
        <begin position="755"/>
        <end position="773"/>
    </location>
</feature>
<dbReference type="GO" id="GO:0008270">
    <property type="term" value="F:zinc ion binding"/>
    <property type="evidence" value="ECO:0007669"/>
    <property type="project" value="UniProtKB-KW"/>
</dbReference>
<dbReference type="PROSITE" id="PS00028">
    <property type="entry name" value="ZINC_FINGER_C2H2_1"/>
    <property type="match status" value="2"/>
</dbReference>
<organism evidence="4 5">
    <name type="scientific">Hermetia illucens</name>
    <name type="common">Black soldier fly</name>
    <dbReference type="NCBI Taxonomy" id="343691"/>
    <lineage>
        <taxon>Eukaryota</taxon>
        <taxon>Metazoa</taxon>
        <taxon>Ecdysozoa</taxon>
        <taxon>Arthropoda</taxon>
        <taxon>Hexapoda</taxon>
        <taxon>Insecta</taxon>
        <taxon>Pterygota</taxon>
        <taxon>Neoptera</taxon>
        <taxon>Endopterygota</taxon>
        <taxon>Diptera</taxon>
        <taxon>Brachycera</taxon>
        <taxon>Stratiomyomorpha</taxon>
        <taxon>Stratiomyidae</taxon>
        <taxon>Hermetiinae</taxon>
        <taxon>Hermetia</taxon>
    </lineage>
</organism>
<evidence type="ECO:0000256" key="2">
    <source>
        <dbReference type="SAM" id="MobiDB-lite"/>
    </source>
</evidence>
<name>A0A7R8YZY5_HERIL</name>
<dbReference type="SMART" id="SM00355">
    <property type="entry name" value="ZnF_C2H2"/>
    <property type="match status" value="6"/>
</dbReference>
<evidence type="ECO:0000313" key="5">
    <source>
        <dbReference type="Proteomes" id="UP000594454"/>
    </source>
</evidence>
<evidence type="ECO:0000259" key="3">
    <source>
        <dbReference type="PROSITE" id="PS50157"/>
    </source>
</evidence>
<feature type="compositionally biased region" description="Low complexity" evidence="2">
    <location>
        <begin position="690"/>
        <end position="706"/>
    </location>
</feature>
<protein>
    <recommendedName>
        <fullName evidence="3">C2H2-type domain-containing protein</fullName>
    </recommendedName>
</protein>
<evidence type="ECO:0000313" key="4">
    <source>
        <dbReference type="EMBL" id="CAD7090468.1"/>
    </source>
</evidence>
<accession>A0A7R8YZY5</accession>
<feature type="compositionally biased region" description="Low complexity" evidence="2">
    <location>
        <begin position="960"/>
        <end position="977"/>
    </location>
</feature>
<dbReference type="Proteomes" id="UP000594454">
    <property type="component" value="Chromosome 5"/>
</dbReference>
<dbReference type="PANTHER" id="PTHR21020:SF0">
    <property type="entry name" value="ZINC FINGER PROTEIN 800"/>
    <property type="match status" value="1"/>
</dbReference>
<feature type="region of interest" description="Disordered" evidence="2">
    <location>
        <begin position="646"/>
        <end position="711"/>
    </location>
</feature>
<dbReference type="PROSITE" id="PS50157">
    <property type="entry name" value="ZINC_FINGER_C2H2_2"/>
    <property type="match status" value="4"/>
</dbReference>
<keyword evidence="5" id="KW-1185">Reference proteome</keyword>
<feature type="region of interest" description="Disordered" evidence="2">
    <location>
        <begin position="503"/>
        <end position="540"/>
    </location>
</feature>
<feature type="domain" description="C2H2-type" evidence="3">
    <location>
        <begin position="549"/>
        <end position="577"/>
    </location>
</feature>
<sequence>MKKINSGYSSDSEQNNKQDLSILRKPITTGLTGFLEAKRAYDNGTEEIRRILTRECDILYECKVCRNMFRSFTNFISHKRVYCRTAFSNLSNHFNINNGSIDVATIIQKEQDFVNHSTTNDNKNTENSNKDLSSIVERLLKREQANSVMKLSDYYDQVNNKLTQDELLRKKHEIQLDRVPNSNVAVYQTIKRENCDNIKKEVTEVNDLIHKRTVIGSDGKVIVNDKKVVKNSSVESRFKENKKNIDSEEVSCDVCNLKFLTEKTLKLHLQTKHISTTFVYQCPSCSQTFLQPHAVFRHLSNDHKKSLRRIRLMRDSILKRCVRIDEVQTRGPSRELARLQTDNEKRHAENKAWMNKSDLSNSSPMCAYCGKTFERKAVLTTHLNNCPMKNKCPGPQTRRFTEMANSTSNCRNGNDQPRTPSILNGYDLNELRDIKELDLNNPDEYMSLSGAPSRDGSPVNKRKRKRTCKVLQGADSMADASESLNELFWNINNSSENMALKTVSLHKSPSSTPPPDTKSDSQKQDQIVEKNDKSPESESALKSHKQVSFYCRICVKKFDVLSNLRRHISMFHYRKRKFGCKLCDYRAFRKYDVINHLNSNHSITGEREEVLHYVIVKESKGERNEENIDADVIIDENGTLDVEVSPKNVEKRRRRTKVKEPSKSPAESPPRETPVNTEVKNESKFTRTPSNLSLSSNEEGSSSSLSKRPIRNRVKPVNKDFVYDLSNLLKKDMVLSEKTQRRRNTQCFLDDSSRDSTTPPTLSNGDTSPQAETTEVPRNPNINPNIKGAALIMAHAAVSSFSACFHKPPELPAERPSIITRIVPAVTDSKSSEWSLLKPPESRRSSDDNIFQSVGKKRRQDASTNSNANTKTASSISEILPPKIEININGDSKVKLVSDRTQDEGSDSEKIIVKLFSTEKEFKERLVANKLTDPGTTSPNPAFIDSTKLPSSSSAAATNGIGSSSQSQRSVIQSSGVPLPPTKRIAMLERLVENKKIRGSFLKLS</sequence>
<dbReference type="AlphaFoldDB" id="A0A7R8YZY5"/>
<feature type="region of interest" description="Disordered" evidence="2">
    <location>
        <begin position="443"/>
        <end position="467"/>
    </location>
</feature>
<feature type="region of interest" description="Disordered" evidence="2">
    <location>
        <begin position="830"/>
        <end position="876"/>
    </location>
</feature>
<feature type="domain" description="C2H2-type" evidence="3">
    <location>
        <begin position="60"/>
        <end position="82"/>
    </location>
</feature>
<dbReference type="OrthoDB" id="10066279at2759"/>
<feature type="domain" description="C2H2-type" evidence="3">
    <location>
        <begin position="364"/>
        <end position="393"/>
    </location>
</feature>
<dbReference type="PANTHER" id="PTHR21020">
    <property type="entry name" value="ZINC FINGER PROTEIN 800"/>
    <property type="match status" value="1"/>
</dbReference>
<proteinExistence type="predicted"/>
<dbReference type="InterPro" id="IPR013087">
    <property type="entry name" value="Znf_C2H2_type"/>
</dbReference>
<dbReference type="OMA" id="NEVHHML"/>
<evidence type="ECO:0000256" key="1">
    <source>
        <dbReference type="PROSITE-ProRule" id="PRU00042"/>
    </source>
</evidence>
<reference evidence="4 5" key="1">
    <citation type="submission" date="2020-11" db="EMBL/GenBank/DDBJ databases">
        <authorList>
            <person name="Wallbank WR R."/>
            <person name="Pardo Diaz C."/>
            <person name="Kozak K."/>
            <person name="Martin S."/>
            <person name="Jiggins C."/>
            <person name="Moest M."/>
            <person name="Warren A I."/>
            <person name="Generalovic N T."/>
            <person name="Byers J.R.P. K."/>
            <person name="Montejo-Kovacevich G."/>
            <person name="Yen C E."/>
        </authorList>
    </citation>
    <scope>NUCLEOTIDE SEQUENCE [LARGE SCALE GENOMIC DNA]</scope>
</reference>
<feature type="compositionally biased region" description="Polar residues" evidence="2">
    <location>
        <begin position="948"/>
        <end position="957"/>
    </location>
</feature>
<feature type="region of interest" description="Disordered" evidence="2">
    <location>
        <begin position="737"/>
        <end position="781"/>
    </location>
</feature>
<dbReference type="Gene3D" id="3.30.160.60">
    <property type="entry name" value="Classic Zinc Finger"/>
    <property type="match status" value="2"/>
</dbReference>
<dbReference type="EMBL" id="LR899013">
    <property type="protein sequence ID" value="CAD7090468.1"/>
    <property type="molecule type" value="Genomic_DNA"/>
</dbReference>
<keyword evidence="1" id="KW-0479">Metal-binding</keyword>
<dbReference type="FunCoup" id="A0A7R8YZY5">
    <property type="interactions" value="197"/>
</dbReference>
<feature type="region of interest" description="Disordered" evidence="2">
    <location>
        <begin position="931"/>
        <end position="979"/>
    </location>
</feature>
<keyword evidence="1" id="KW-0863">Zinc-finger</keyword>
<feature type="compositionally biased region" description="Basic and acidic residues" evidence="2">
    <location>
        <begin position="517"/>
        <end position="540"/>
    </location>
</feature>
<dbReference type="Pfam" id="PF00096">
    <property type="entry name" value="zf-C2H2"/>
    <property type="match status" value="1"/>
</dbReference>
<feature type="compositionally biased region" description="Polar residues" evidence="2">
    <location>
        <begin position="862"/>
        <end position="876"/>
    </location>
</feature>
<dbReference type="InterPro" id="IPR039149">
    <property type="entry name" value="ZNF800"/>
</dbReference>
<dbReference type="InParanoid" id="A0A7R8YZY5"/>